<dbReference type="AlphaFoldDB" id="A0A6M3KKP7"/>
<proteinExistence type="predicted"/>
<accession>A0A6M3KKP7</accession>
<reference evidence="1" key="1">
    <citation type="submission" date="2020-03" db="EMBL/GenBank/DDBJ databases">
        <title>The deep terrestrial virosphere.</title>
        <authorList>
            <person name="Holmfeldt K."/>
            <person name="Nilsson E."/>
            <person name="Simone D."/>
            <person name="Lopez-Fernandez M."/>
            <person name="Wu X."/>
            <person name="de Brujin I."/>
            <person name="Lundin D."/>
            <person name="Andersson A."/>
            <person name="Bertilsson S."/>
            <person name="Dopson M."/>
        </authorList>
    </citation>
    <scope>NUCLEOTIDE SEQUENCE</scope>
    <source>
        <strain evidence="1">MM415A00434</strain>
    </source>
</reference>
<evidence type="ECO:0000313" key="1">
    <source>
        <dbReference type="EMBL" id="QJA82231.1"/>
    </source>
</evidence>
<dbReference type="EMBL" id="MT142483">
    <property type="protein sequence ID" value="QJA82231.1"/>
    <property type="molecule type" value="Genomic_DNA"/>
</dbReference>
<sequence length="101" mass="11502">MTEQDLVSWALDCYFASWEIEQAEAILESEGMDAAVEHLRNQAISSQRGYGGPDMPSYDTRNGRIEIRDATTGIGAEPDLTYDIKWFARRKLESLYQPKLL</sequence>
<name>A0A6M3KKP7_9ZZZZ</name>
<gene>
    <name evidence="1" type="ORF">MM415A00434_0006</name>
</gene>
<organism evidence="1">
    <name type="scientific">viral metagenome</name>
    <dbReference type="NCBI Taxonomy" id="1070528"/>
    <lineage>
        <taxon>unclassified sequences</taxon>
        <taxon>metagenomes</taxon>
        <taxon>organismal metagenomes</taxon>
    </lineage>
</organism>
<protein>
    <submittedName>
        <fullName evidence="1">Uncharacterized protein</fullName>
    </submittedName>
</protein>